<dbReference type="OrthoDB" id="627554at2"/>
<comment type="caution">
    <text evidence="1">The sequence shown here is derived from an EMBL/GenBank/DDBJ whole genome shotgun (WGS) entry which is preliminary data.</text>
</comment>
<evidence type="ECO:0000313" key="2">
    <source>
        <dbReference type="Proteomes" id="UP000284892"/>
    </source>
</evidence>
<dbReference type="Proteomes" id="UP000284892">
    <property type="component" value="Unassembled WGS sequence"/>
</dbReference>
<accession>A0A420DF61</accession>
<dbReference type="EMBL" id="RAQJ01000006">
    <property type="protein sequence ID" value="RKE90903.1"/>
    <property type="molecule type" value="Genomic_DNA"/>
</dbReference>
<dbReference type="AlphaFoldDB" id="A0A420DF61"/>
<dbReference type="RefSeq" id="WP_120202379.1">
    <property type="nucleotide sequence ID" value="NZ_RAQJ01000006.1"/>
</dbReference>
<proteinExistence type="predicted"/>
<sequence length="402" mass="46632">MHTYCQEKETTAFFITSEILIGETLEANTNFPETNLQKAFVLNLGKYHFSNEKEWYYRLKYPKTGISLAIIDFGNTQKIGKAYTIMPFIEFGLFRKKSQRWNLFLGAGGSYMDTQFDATTNANNQAITTKLNWSFRSFMYYDIYKNKKINWRLGLGYFHHSNGHTRLPNQGLNSILASVSAQINTKPKTNKTLENPIKIKTHQTYFSIRAGVGQNVLSETFNAKREVFSVAISAGKIINKTFKLGGGLYYRYYENYYDYIKKSEYLIEEQVPHFRDNPYKYATNYGIFGSAELLLDHFGFEFDIGISFYKPFYKIDWQLNQGYSFQNANGETIEVLGELNSYYKLKKTVPIRAGLKYYLFSNNTCPKHNLYIAAHINANLGQADFTELSLGYVYRLNLKNKE</sequence>
<dbReference type="Gene3D" id="2.40.160.20">
    <property type="match status" value="1"/>
</dbReference>
<dbReference type="InterPro" id="IPR018550">
    <property type="entry name" value="Lipid-A_deacylase-rel"/>
</dbReference>
<protein>
    <submittedName>
        <fullName evidence="1">Lipid A 3-O-deacylase PagL</fullName>
    </submittedName>
</protein>
<reference evidence="1 2" key="1">
    <citation type="submission" date="2018-09" db="EMBL/GenBank/DDBJ databases">
        <title>Genomic Encyclopedia of Archaeal and Bacterial Type Strains, Phase II (KMG-II): from individual species to whole genera.</title>
        <authorList>
            <person name="Goeker M."/>
        </authorList>
    </citation>
    <scope>NUCLEOTIDE SEQUENCE [LARGE SCALE GENOMIC DNA]</scope>
    <source>
        <strain evidence="1 2">DSM 26283</strain>
    </source>
</reference>
<gene>
    <name evidence="1" type="ORF">BXY80_2493</name>
</gene>
<name>A0A420DF61_9FLAO</name>
<dbReference type="Pfam" id="PF09411">
    <property type="entry name" value="PagL"/>
    <property type="match status" value="1"/>
</dbReference>
<keyword evidence="2" id="KW-1185">Reference proteome</keyword>
<organism evidence="1 2">
    <name type="scientific">Ichthyenterobacterium magnum</name>
    <dbReference type="NCBI Taxonomy" id="1230530"/>
    <lineage>
        <taxon>Bacteria</taxon>
        <taxon>Pseudomonadati</taxon>
        <taxon>Bacteroidota</taxon>
        <taxon>Flavobacteriia</taxon>
        <taxon>Flavobacteriales</taxon>
        <taxon>Flavobacteriaceae</taxon>
        <taxon>Ichthyenterobacterium</taxon>
    </lineage>
</organism>
<evidence type="ECO:0000313" key="1">
    <source>
        <dbReference type="EMBL" id="RKE90903.1"/>
    </source>
</evidence>